<sequence>MVISTRTRPDRSNAVASLTIRDHLNTFFYYHKVAATAFLVVAVLGVILAMTVPIPYRAQSTLLVLFAGYYDQSAGGRGGIPVAPAIGELVSVEAQILDSPELHREVVMARLGPNNSDPLEFDKQVREFESRFHLEQNDLANTLNLSYYDVDPKRAAATLEDLLARYFKQRATIFTSGRTAMLAGQRDQARSQLDRANAELLAFQQEHGVVNITDQISRAVALENLLVQRKMENDAALAQDRAGLQALQASTANVKSDILLFNDNAEIARALATMQISLLDLQTRRAEVASRYMDDSPFVKQLDKQIADLRANIAKNKQQMISASRVGHNSYYDTVQDRLAGLQTTIAGQAARQKELEAQVAEARGRSESLIAVAGKLRQMQADRDLLAENFNTAARLYEQVNIQQEQASKVNSTNVRVIQPPVTPSQRNISRGLLVAAALVAAIVISGLIVLLRATMRETFLSPEQIERSLLLSVLCAPITGRRTAPSGSAAPSPRKLTTSSAHADYGRLASAIHFSSNAASKTVVMLAANDGEGMSRLMQGLALELSGRSARPVLILDMTSAKKRPYGEPNAQGQIDWPDVEGADQELIVYVAKPVLDLEFSQVSRQNIVVAWAPDSTQQASWQYASGLFQSLKQDYAYVLVHAPSSTRSFHGVENAARADAVVLVIQAEATRKPVAQTLKDQVLDSGGNIIGVAMTNRRAYIPGFFYRLFLNN</sequence>
<dbReference type="AlphaFoldDB" id="A0A157KA16"/>
<dbReference type="Proteomes" id="UP000077037">
    <property type="component" value="Unassembled WGS sequence"/>
</dbReference>
<proteinExistence type="predicted"/>
<feature type="transmembrane region" description="Helical" evidence="1">
    <location>
        <begin position="434"/>
        <end position="453"/>
    </location>
</feature>
<dbReference type="GO" id="GO:0004713">
    <property type="term" value="F:protein tyrosine kinase activity"/>
    <property type="evidence" value="ECO:0007669"/>
    <property type="project" value="TreeGrafter"/>
</dbReference>
<evidence type="ECO:0000256" key="1">
    <source>
        <dbReference type="SAM" id="Phobius"/>
    </source>
</evidence>
<evidence type="ECO:0000313" key="3">
    <source>
        <dbReference type="Proteomes" id="UP000077037"/>
    </source>
</evidence>
<dbReference type="EMBL" id="FKBS01000006">
    <property type="protein sequence ID" value="SAH81006.1"/>
    <property type="molecule type" value="Genomic_DNA"/>
</dbReference>
<reference evidence="2 3" key="1">
    <citation type="submission" date="2016-03" db="EMBL/GenBank/DDBJ databases">
        <authorList>
            <consortium name="Pathogen Informatics"/>
        </authorList>
    </citation>
    <scope>NUCLEOTIDE SEQUENCE [LARGE SCALE GENOMIC DNA]</scope>
    <source>
        <strain evidence="2 3">NCTC13364</strain>
    </source>
</reference>
<keyword evidence="1" id="KW-0472">Membrane</keyword>
<name>A0A157KA16_9BORD</name>
<organism evidence="2 3">
    <name type="scientific">Bordetella ansorpii</name>
    <dbReference type="NCBI Taxonomy" id="288768"/>
    <lineage>
        <taxon>Bacteria</taxon>
        <taxon>Pseudomonadati</taxon>
        <taxon>Pseudomonadota</taxon>
        <taxon>Betaproteobacteria</taxon>
        <taxon>Burkholderiales</taxon>
        <taxon>Alcaligenaceae</taxon>
        <taxon>Bordetella</taxon>
    </lineage>
</organism>
<dbReference type="Gene3D" id="3.40.50.300">
    <property type="entry name" value="P-loop containing nucleotide triphosphate hydrolases"/>
    <property type="match status" value="1"/>
</dbReference>
<dbReference type="PANTHER" id="PTHR32309">
    <property type="entry name" value="TYROSINE-PROTEIN KINASE"/>
    <property type="match status" value="1"/>
</dbReference>
<keyword evidence="1" id="KW-0812">Transmembrane</keyword>
<gene>
    <name evidence="2" type="ORF">SAMEA1982600_00245</name>
</gene>
<accession>A0A157KA16</accession>
<keyword evidence="1" id="KW-1133">Transmembrane helix</keyword>
<protein>
    <submittedName>
        <fullName evidence="2">Capsular polysaccharide biosynthesis protein</fullName>
    </submittedName>
</protein>
<dbReference type="GO" id="GO:0005886">
    <property type="term" value="C:plasma membrane"/>
    <property type="evidence" value="ECO:0007669"/>
    <property type="project" value="TreeGrafter"/>
</dbReference>
<dbReference type="InterPro" id="IPR027417">
    <property type="entry name" value="P-loop_NTPase"/>
</dbReference>
<feature type="transmembrane region" description="Helical" evidence="1">
    <location>
        <begin position="33"/>
        <end position="56"/>
    </location>
</feature>
<evidence type="ECO:0000313" key="2">
    <source>
        <dbReference type="EMBL" id="SAH81006.1"/>
    </source>
</evidence>
<dbReference type="InterPro" id="IPR050445">
    <property type="entry name" value="Bact_polysacc_biosynth/exp"/>
</dbReference>
<dbReference type="PANTHER" id="PTHR32309:SF13">
    <property type="entry name" value="FERRIC ENTEROBACTIN TRANSPORT PROTEIN FEPE"/>
    <property type="match status" value="1"/>
</dbReference>